<dbReference type="PANTHER" id="PTHR33545:SF4">
    <property type="entry name" value="UPF0750 MEMBRANE PROTEIN YXKD"/>
    <property type="match status" value="1"/>
</dbReference>
<dbReference type="Pfam" id="PF10035">
    <property type="entry name" value="DUF2179"/>
    <property type="match status" value="1"/>
</dbReference>
<dbReference type="EMBL" id="CP149822">
    <property type="protein sequence ID" value="WZN39176.1"/>
    <property type="molecule type" value="Genomic_DNA"/>
</dbReference>
<feature type="transmembrane region" description="Helical" evidence="6">
    <location>
        <begin position="7"/>
        <end position="27"/>
    </location>
</feature>
<organism evidence="8 9">
    <name type="scientific">Chitinophaga pollutisoli</name>
    <dbReference type="NCBI Taxonomy" id="3133966"/>
    <lineage>
        <taxon>Bacteria</taxon>
        <taxon>Pseudomonadati</taxon>
        <taxon>Bacteroidota</taxon>
        <taxon>Chitinophagia</taxon>
        <taxon>Chitinophagales</taxon>
        <taxon>Chitinophagaceae</taxon>
        <taxon>Chitinophaga</taxon>
    </lineage>
</organism>
<evidence type="ECO:0000313" key="8">
    <source>
        <dbReference type="EMBL" id="WZN39176.1"/>
    </source>
</evidence>
<evidence type="ECO:0000256" key="5">
    <source>
        <dbReference type="ARBA" id="ARBA00023136"/>
    </source>
</evidence>
<feature type="domain" description="DUF2179" evidence="7">
    <location>
        <begin position="217"/>
        <end position="271"/>
    </location>
</feature>
<keyword evidence="2" id="KW-1003">Cell membrane</keyword>
<keyword evidence="5 6" id="KW-0472">Membrane</keyword>
<feature type="transmembrane region" description="Helical" evidence="6">
    <location>
        <begin position="47"/>
        <end position="67"/>
    </location>
</feature>
<dbReference type="InterPro" id="IPR003740">
    <property type="entry name" value="YitT"/>
</dbReference>
<keyword evidence="3 6" id="KW-0812">Transmembrane</keyword>
<evidence type="ECO:0000313" key="9">
    <source>
        <dbReference type="Proteomes" id="UP001485459"/>
    </source>
</evidence>
<sequence length="278" mass="30324">MKLHARNIFLIILGSFIFAIGINFLAIPSQLSEGGVIGISILTHYLFGWSAGAVNLAINAVLMIAGWRLLNRRTVIYTIISIIFCSFFLYLTEADREPPTHDPLLAAIFAGLLVGIGLGLVFLSGGTTGGASIVARVLNKYFGWSLGNAILVFDVVVISGGIFMIGIERTMYTFIAVYIGARMVDYIVEGFNTKRAVTIISPFSAIIAEKITRNMNRGATVLHGHGAYTKDPKEVLYVIINKQELMELKRVVAEVDAEAFTVIHEVHEVLGRGFSIGK</sequence>
<proteinExistence type="predicted"/>
<evidence type="ECO:0000256" key="2">
    <source>
        <dbReference type="ARBA" id="ARBA00022475"/>
    </source>
</evidence>
<dbReference type="Proteomes" id="UP001485459">
    <property type="component" value="Chromosome"/>
</dbReference>
<dbReference type="InterPro" id="IPR015867">
    <property type="entry name" value="N-reg_PII/ATP_PRibTrfase_C"/>
</dbReference>
<evidence type="ECO:0000259" key="7">
    <source>
        <dbReference type="Pfam" id="PF10035"/>
    </source>
</evidence>
<accession>A0ABZ2YJP9</accession>
<evidence type="ECO:0000256" key="1">
    <source>
        <dbReference type="ARBA" id="ARBA00004651"/>
    </source>
</evidence>
<comment type="subcellular location">
    <subcellularLocation>
        <location evidence="1">Cell membrane</location>
        <topology evidence="1">Multi-pass membrane protein</topology>
    </subcellularLocation>
</comment>
<dbReference type="PANTHER" id="PTHR33545">
    <property type="entry name" value="UPF0750 MEMBRANE PROTEIN YITT-RELATED"/>
    <property type="match status" value="1"/>
</dbReference>
<dbReference type="Gene3D" id="3.30.70.120">
    <property type="match status" value="1"/>
</dbReference>
<keyword evidence="4 6" id="KW-1133">Transmembrane helix</keyword>
<dbReference type="InterPro" id="IPR019264">
    <property type="entry name" value="DUF2179"/>
</dbReference>
<feature type="transmembrane region" description="Helical" evidence="6">
    <location>
        <begin position="74"/>
        <end position="92"/>
    </location>
</feature>
<protein>
    <submittedName>
        <fullName evidence="8">YitT family protein</fullName>
    </submittedName>
</protein>
<gene>
    <name evidence="8" type="ORF">WJU16_14320</name>
</gene>
<feature type="transmembrane region" description="Helical" evidence="6">
    <location>
        <begin position="144"/>
        <end position="165"/>
    </location>
</feature>
<evidence type="ECO:0000256" key="6">
    <source>
        <dbReference type="SAM" id="Phobius"/>
    </source>
</evidence>
<dbReference type="CDD" id="cd16380">
    <property type="entry name" value="YitT_C"/>
    <property type="match status" value="1"/>
</dbReference>
<dbReference type="Pfam" id="PF02588">
    <property type="entry name" value="YitT_membrane"/>
    <property type="match status" value="1"/>
</dbReference>
<dbReference type="RefSeq" id="WP_341834173.1">
    <property type="nucleotide sequence ID" value="NZ_CP149822.1"/>
</dbReference>
<dbReference type="InterPro" id="IPR051461">
    <property type="entry name" value="UPF0750_membrane"/>
</dbReference>
<keyword evidence="9" id="KW-1185">Reference proteome</keyword>
<feature type="transmembrane region" description="Helical" evidence="6">
    <location>
        <begin position="104"/>
        <end position="123"/>
    </location>
</feature>
<evidence type="ECO:0000256" key="4">
    <source>
        <dbReference type="ARBA" id="ARBA00022989"/>
    </source>
</evidence>
<dbReference type="PIRSF" id="PIRSF006483">
    <property type="entry name" value="Membrane_protein_YitT"/>
    <property type="match status" value="1"/>
</dbReference>
<evidence type="ECO:0000256" key="3">
    <source>
        <dbReference type="ARBA" id="ARBA00022692"/>
    </source>
</evidence>
<reference evidence="9" key="1">
    <citation type="submission" date="2024-03" db="EMBL/GenBank/DDBJ databases">
        <title>Chitinophaga horti sp. nov., isolated from garden soil.</title>
        <authorList>
            <person name="Lee D.S."/>
            <person name="Han D.M."/>
            <person name="Baek J.H."/>
            <person name="Choi D.G."/>
            <person name="Jeon J.H."/>
            <person name="Jeon C.O."/>
        </authorList>
    </citation>
    <scope>NUCLEOTIDE SEQUENCE [LARGE SCALE GENOMIC DNA]</scope>
    <source>
        <strain evidence="9">GPA1</strain>
    </source>
</reference>
<name>A0ABZ2YJP9_9BACT</name>